<keyword evidence="2 5" id="KW-0812">Transmembrane</keyword>
<evidence type="ECO:0000256" key="1">
    <source>
        <dbReference type="ARBA" id="ARBA00004167"/>
    </source>
</evidence>
<evidence type="ECO:0000256" key="4">
    <source>
        <dbReference type="ARBA" id="ARBA00023136"/>
    </source>
</evidence>
<dbReference type="PRINTS" id="PR01490">
    <property type="entry name" value="RTXTOXIND"/>
</dbReference>
<name>W0SJC5_9PROT</name>
<dbReference type="SUPFAM" id="SSF111369">
    <property type="entry name" value="HlyD-like secretion proteins"/>
    <property type="match status" value="1"/>
</dbReference>
<dbReference type="GO" id="GO:0016020">
    <property type="term" value="C:membrane"/>
    <property type="evidence" value="ECO:0007669"/>
    <property type="project" value="UniProtKB-SubCell"/>
</dbReference>
<evidence type="ECO:0000256" key="3">
    <source>
        <dbReference type="ARBA" id="ARBA00022989"/>
    </source>
</evidence>
<evidence type="ECO:0000313" key="8">
    <source>
        <dbReference type="EMBL" id="BAO30158.1"/>
    </source>
</evidence>
<evidence type="ECO:0000256" key="5">
    <source>
        <dbReference type="SAM" id="Phobius"/>
    </source>
</evidence>
<feature type="transmembrane region" description="Helical" evidence="5">
    <location>
        <begin position="12"/>
        <end position="30"/>
    </location>
</feature>
<sequence>MNFLQPAPGSRWLILLVFVIVATLGTWAGFSELDQIARAQGQVIATSRTQVIQSANDGVIESLLVREGENVKKGQVLARLDRSQAEAAWRDSLGKVAALKAALIRLQAEVFNRPLAFPEDVRAHPAFVQNQTELFQRRQGAIRAEVAALQESLGLVREELTLSEKLLATGDIGQAEVIRLQKQVADLKGQITNRRNKYFQDAQAEMTKAEEDLSTQQQALAERTAVFERTEITAPADGVVNNIQLTTPGAKVRPGDVIMELLPTGSALVVEAKLKPADIAYIRKGLPAAVKLDAFDYSIYGVLRGQVIYISPDALFEKTQHGDQAYYRVHIRIDESALATRNREHSGKPVAIQPGMTATVDITTGSQSVLAYITKPITKTLAESLTER</sequence>
<dbReference type="STRING" id="1223802.SUTH_02370"/>
<dbReference type="EMBL" id="AP012547">
    <property type="protein sequence ID" value="BAO30158.1"/>
    <property type="molecule type" value="Genomic_DNA"/>
</dbReference>
<dbReference type="OrthoDB" id="9775513at2"/>
<dbReference type="Gene3D" id="2.40.30.170">
    <property type="match status" value="1"/>
</dbReference>
<accession>W0SJC5</accession>
<dbReference type="PANTHER" id="PTHR30386:SF26">
    <property type="entry name" value="TRANSPORT PROTEIN COMB"/>
    <property type="match status" value="1"/>
</dbReference>
<evidence type="ECO:0000256" key="2">
    <source>
        <dbReference type="ARBA" id="ARBA00022692"/>
    </source>
</evidence>
<dbReference type="Pfam" id="PF26002">
    <property type="entry name" value="Beta-barrel_AprE"/>
    <property type="match status" value="1"/>
</dbReference>
<protein>
    <submittedName>
        <fullName evidence="8">Multidrug resistance efflux pump</fullName>
    </submittedName>
</protein>
<dbReference type="RefSeq" id="WP_041099477.1">
    <property type="nucleotide sequence ID" value="NZ_AP012547.1"/>
</dbReference>
<dbReference type="Pfam" id="PF25917">
    <property type="entry name" value="BSH_RND"/>
    <property type="match status" value="1"/>
</dbReference>
<organism evidence="8 9">
    <name type="scientific">Sulfuritalea hydrogenivorans sk43H</name>
    <dbReference type="NCBI Taxonomy" id="1223802"/>
    <lineage>
        <taxon>Bacteria</taxon>
        <taxon>Pseudomonadati</taxon>
        <taxon>Pseudomonadota</taxon>
        <taxon>Betaproteobacteria</taxon>
        <taxon>Nitrosomonadales</taxon>
        <taxon>Sterolibacteriaceae</taxon>
        <taxon>Sulfuritalea</taxon>
    </lineage>
</organism>
<dbReference type="AlphaFoldDB" id="W0SJC5"/>
<dbReference type="InterPro" id="IPR058625">
    <property type="entry name" value="MdtA-like_BSH"/>
</dbReference>
<dbReference type="PANTHER" id="PTHR30386">
    <property type="entry name" value="MEMBRANE FUSION SUBUNIT OF EMRAB-TOLC MULTIDRUG EFFLUX PUMP"/>
    <property type="match status" value="1"/>
</dbReference>
<comment type="subcellular location">
    <subcellularLocation>
        <location evidence="1">Membrane</location>
        <topology evidence="1">Single-pass membrane protein</topology>
    </subcellularLocation>
</comment>
<dbReference type="InterPro" id="IPR058982">
    <property type="entry name" value="Beta-barrel_AprE"/>
</dbReference>
<reference evidence="8 9" key="1">
    <citation type="journal article" date="2014" name="Syst. Appl. Microbiol.">
        <title>Complete genomes of freshwater sulfur oxidizers Sulfuricella denitrificans skB26 and Sulfuritalea hydrogenivorans sk43H: genetic insights into the sulfur oxidation pathway of betaproteobacteria.</title>
        <authorList>
            <person name="Watanabe T."/>
            <person name="Kojima H."/>
            <person name="Fukui M."/>
        </authorList>
    </citation>
    <scope>NUCLEOTIDE SEQUENCE [LARGE SCALE GENOMIC DNA]</scope>
    <source>
        <strain evidence="8">DSM22779</strain>
    </source>
</reference>
<evidence type="ECO:0000259" key="6">
    <source>
        <dbReference type="Pfam" id="PF25917"/>
    </source>
</evidence>
<feature type="domain" description="AprE-like beta-barrel" evidence="7">
    <location>
        <begin position="268"/>
        <end position="365"/>
    </location>
</feature>
<dbReference type="KEGG" id="shd:SUTH_02370"/>
<dbReference type="InterPro" id="IPR050739">
    <property type="entry name" value="MFP"/>
</dbReference>
<keyword evidence="3 5" id="KW-1133">Transmembrane helix</keyword>
<evidence type="ECO:0000259" key="7">
    <source>
        <dbReference type="Pfam" id="PF26002"/>
    </source>
</evidence>
<dbReference type="Proteomes" id="UP000031637">
    <property type="component" value="Chromosome"/>
</dbReference>
<evidence type="ECO:0000313" key="9">
    <source>
        <dbReference type="Proteomes" id="UP000031637"/>
    </source>
</evidence>
<feature type="domain" description="Multidrug resistance protein MdtA-like barrel-sandwich hybrid" evidence="6">
    <location>
        <begin position="52"/>
        <end position="256"/>
    </location>
</feature>
<dbReference type="Gene3D" id="2.40.50.100">
    <property type="match status" value="2"/>
</dbReference>
<keyword evidence="4 5" id="KW-0472">Membrane</keyword>
<gene>
    <name evidence="8" type="ORF">SUTH_02370</name>
</gene>
<proteinExistence type="predicted"/>
<dbReference type="HOGENOM" id="CLU_023976_8_0_4"/>
<keyword evidence="9" id="KW-1185">Reference proteome</keyword>